<organism evidence="1 2">
    <name type="scientific">Rhododendron molle</name>
    <name type="common">Chinese azalea</name>
    <name type="synonym">Azalea mollis</name>
    <dbReference type="NCBI Taxonomy" id="49168"/>
    <lineage>
        <taxon>Eukaryota</taxon>
        <taxon>Viridiplantae</taxon>
        <taxon>Streptophyta</taxon>
        <taxon>Embryophyta</taxon>
        <taxon>Tracheophyta</taxon>
        <taxon>Spermatophyta</taxon>
        <taxon>Magnoliopsida</taxon>
        <taxon>eudicotyledons</taxon>
        <taxon>Gunneridae</taxon>
        <taxon>Pentapetalae</taxon>
        <taxon>asterids</taxon>
        <taxon>Ericales</taxon>
        <taxon>Ericaceae</taxon>
        <taxon>Ericoideae</taxon>
        <taxon>Rhodoreae</taxon>
        <taxon>Rhododendron</taxon>
    </lineage>
</organism>
<keyword evidence="2" id="KW-1185">Reference proteome</keyword>
<evidence type="ECO:0000313" key="2">
    <source>
        <dbReference type="Proteomes" id="UP001062846"/>
    </source>
</evidence>
<protein>
    <submittedName>
        <fullName evidence="1">Uncharacterized protein</fullName>
    </submittedName>
</protein>
<evidence type="ECO:0000313" key="1">
    <source>
        <dbReference type="EMBL" id="KAI8523597.1"/>
    </source>
</evidence>
<name>A0ACC0L4X4_RHOML</name>
<dbReference type="Proteomes" id="UP001062846">
    <property type="component" value="Chromosome 13"/>
</dbReference>
<sequence length="349" mass="38127">MPRSCIFSIRRRSTLAADRYLPSLALAAILGDSCCHSLLTSCTAACHVPNLEPANGNRSKPGTCLTGNRFYGKFPQDIGFTLPNLFDLYVSRNQFTGHLPISLSNASGLRDVNFGFCNFTGTMPTNLGSLKGLEKFSVAANQLETDEAEGFSFLTSLTNCSNLQILVLGYNRFKGALPASLANFSTSLQWLSLGDNQISGSIPEGVKNLIGLTRLAIFMNSITGEIPDEYGMGSKSSIQGDVYSFGILVLEMFTGRRPTDMIFEDGWNLHQFTKMALPERVMEIADPSLLLELPSVDENTTTGNGKMKECLVAVLTIGISCSMESPLERMDMRDVVAELSRIRTKTFPH</sequence>
<proteinExistence type="predicted"/>
<comment type="caution">
    <text evidence="1">The sequence shown here is derived from an EMBL/GenBank/DDBJ whole genome shotgun (WGS) entry which is preliminary data.</text>
</comment>
<gene>
    <name evidence="1" type="ORF">RHMOL_Rhmol13G0086500</name>
</gene>
<accession>A0ACC0L4X4</accession>
<dbReference type="EMBL" id="CM046400">
    <property type="protein sequence ID" value="KAI8523597.1"/>
    <property type="molecule type" value="Genomic_DNA"/>
</dbReference>
<reference evidence="1" key="1">
    <citation type="submission" date="2022-02" db="EMBL/GenBank/DDBJ databases">
        <title>Plant Genome Project.</title>
        <authorList>
            <person name="Zhang R.-G."/>
        </authorList>
    </citation>
    <scope>NUCLEOTIDE SEQUENCE</scope>
    <source>
        <strain evidence="1">AT1</strain>
    </source>
</reference>